<comment type="similarity">
    <text evidence="1 6">Belongs to the polypeptide deformylase family.</text>
</comment>
<accession>A0A4R3VHC3</accession>
<sequence length="172" mass="19194">MQLDVLKMGDPRLFRTAQPVTQFGSDELASMVADLFETMEAEQGVGLAAPQVGIDLQLVVFGFDANARYPDAPAVPRTILCNPVITPLSNEMEDGWEGCLSIPGLRGLVPRYRSIQYEGMDIDGNRITRQAEGFHARVVQHEIDHLHGLLYPSRIRDFTKFGFTSELFPELD</sequence>
<dbReference type="HAMAP" id="MF_00163">
    <property type="entry name" value="Pep_deformylase"/>
    <property type="match status" value="1"/>
</dbReference>
<dbReference type="CDD" id="cd00487">
    <property type="entry name" value="Pep_deformylase"/>
    <property type="match status" value="1"/>
</dbReference>
<keyword evidence="5 6" id="KW-0408">Iron</keyword>
<comment type="caution">
    <text evidence="7">The sequence shown here is derived from an EMBL/GenBank/DDBJ whole genome shotgun (WGS) entry which is preliminary data.</text>
</comment>
<feature type="binding site" evidence="6">
    <location>
        <position position="145"/>
    </location>
    <ligand>
        <name>Fe cation</name>
        <dbReference type="ChEBI" id="CHEBI:24875"/>
    </ligand>
</feature>
<dbReference type="EC" id="3.5.1.88" evidence="6"/>
<dbReference type="FunFam" id="3.90.45.10:FF:000003">
    <property type="entry name" value="Peptide deformylase"/>
    <property type="match status" value="1"/>
</dbReference>
<dbReference type="OrthoDB" id="9804313at2"/>
<evidence type="ECO:0000256" key="3">
    <source>
        <dbReference type="ARBA" id="ARBA00022801"/>
    </source>
</evidence>
<dbReference type="Gene3D" id="3.90.45.10">
    <property type="entry name" value="Peptide deformylase"/>
    <property type="match status" value="1"/>
</dbReference>
<dbReference type="GO" id="GO:0006412">
    <property type="term" value="P:translation"/>
    <property type="evidence" value="ECO:0007669"/>
    <property type="project" value="UniProtKB-UniRule"/>
</dbReference>
<keyword evidence="2 6" id="KW-0479">Metal-binding</keyword>
<dbReference type="PANTHER" id="PTHR10458">
    <property type="entry name" value="PEPTIDE DEFORMYLASE"/>
    <property type="match status" value="1"/>
</dbReference>
<evidence type="ECO:0000313" key="7">
    <source>
        <dbReference type="EMBL" id="TCV03164.1"/>
    </source>
</evidence>
<dbReference type="Pfam" id="PF01327">
    <property type="entry name" value="Pep_deformylase"/>
    <property type="match status" value="1"/>
</dbReference>
<evidence type="ECO:0000313" key="8">
    <source>
        <dbReference type="Proteomes" id="UP000294692"/>
    </source>
</evidence>
<organism evidence="7 8">
    <name type="scientific">Paracandidimonas soli</name>
    <dbReference type="NCBI Taxonomy" id="1917182"/>
    <lineage>
        <taxon>Bacteria</taxon>
        <taxon>Pseudomonadati</taxon>
        <taxon>Pseudomonadota</taxon>
        <taxon>Betaproteobacteria</taxon>
        <taxon>Burkholderiales</taxon>
        <taxon>Alcaligenaceae</taxon>
        <taxon>Paracandidimonas</taxon>
    </lineage>
</organism>
<comment type="cofactor">
    <cofactor evidence="6">
        <name>Fe(2+)</name>
        <dbReference type="ChEBI" id="CHEBI:29033"/>
    </cofactor>
    <text evidence="6">Binds 1 Fe(2+) ion.</text>
</comment>
<keyword evidence="3 6" id="KW-0378">Hydrolase</keyword>
<reference evidence="7 8" key="1">
    <citation type="submission" date="2019-03" db="EMBL/GenBank/DDBJ databases">
        <title>Genomic Encyclopedia of Type Strains, Phase IV (KMG-IV): sequencing the most valuable type-strain genomes for metagenomic binning, comparative biology and taxonomic classification.</title>
        <authorList>
            <person name="Goeker M."/>
        </authorList>
    </citation>
    <scope>NUCLEOTIDE SEQUENCE [LARGE SCALE GENOMIC DNA]</scope>
    <source>
        <strain evidence="7 8">DSM 100048</strain>
    </source>
</reference>
<evidence type="ECO:0000256" key="2">
    <source>
        <dbReference type="ARBA" id="ARBA00022723"/>
    </source>
</evidence>
<dbReference type="GO" id="GO:0042586">
    <property type="term" value="F:peptide deformylase activity"/>
    <property type="evidence" value="ECO:0007669"/>
    <property type="project" value="UniProtKB-UniRule"/>
</dbReference>
<name>A0A4R3VHC3_9BURK</name>
<keyword evidence="4 6" id="KW-0648">Protein biosynthesis</keyword>
<gene>
    <name evidence="6" type="primary">def</name>
    <name evidence="7" type="ORF">EV686_101627</name>
</gene>
<dbReference type="AlphaFoldDB" id="A0A4R3VHC3"/>
<dbReference type="PANTHER" id="PTHR10458:SF20">
    <property type="entry name" value="PEPTIDE DEFORMYLASE 1"/>
    <property type="match status" value="1"/>
</dbReference>
<feature type="active site" evidence="6">
    <location>
        <position position="142"/>
    </location>
</feature>
<dbReference type="NCBIfam" id="NF001159">
    <property type="entry name" value="PRK00150.1-3"/>
    <property type="match status" value="1"/>
</dbReference>
<comment type="function">
    <text evidence="6">Removes the formyl group from the N-terminal Met of newly synthesized proteins. Requires at least a dipeptide for an efficient rate of reaction. N-terminal L-methionine is a prerequisite for activity but the enzyme has broad specificity at other positions.</text>
</comment>
<feature type="binding site" evidence="6">
    <location>
        <position position="141"/>
    </location>
    <ligand>
        <name>Fe cation</name>
        <dbReference type="ChEBI" id="CHEBI:24875"/>
    </ligand>
</feature>
<evidence type="ECO:0000256" key="4">
    <source>
        <dbReference type="ARBA" id="ARBA00022917"/>
    </source>
</evidence>
<proteinExistence type="inferred from homology"/>
<dbReference type="Proteomes" id="UP000294692">
    <property type="component" value="Unassembled WGS sequence"/>
</dbReference>
<comment type="catalytic activity">
    <reaction evidence="6">
        <text>N-terminal N-formyl-L-methionyl-[peptide] + H2O = N-terminal L-methionyl-[peptide] + formate</text>
        <dbReference type="Rhea" id="RHEA:24420"/>
        <dbReference type="Rhea" id="RHEA-COMP:10639"/>
        <dbReference type="Rhea" id="RHEA-COMP:10640"/>
        <dbReference type="ChEBI" id="CHEBI:15377"/>
        <dbReference type="ChEBI" id="CHEBI:15740"/>
        <dbReference type="ChEBI" id="CHEBI:49298"/>
        <dbReference type="ChEBI" id="CHEBI:64731"/>
        <dbReference type="EC" id="3.5.1.88"/>
    </reaction>
</comment>
<evidence type="ECO:0000256" key="5">
    <source>
        <dbReference type="ARBA" id="ARBA00023004"/>
    </source>
</evidence>
<protein>
    <recommendedName>
        <fullName evidence="6">Peptide deformylase</fullName>
        <shortName evidence="6">PDF</shortName>
        <ecNumber evidence="6">3.5.1.88</ecNumber>
    </recommendedName>
    <alternativeName>
        <fullName evidence="6">Polypeptide deformylase</fullName>
    </alternativeName>
</protein>
<evidence type="ECO:0000256" key="6">
    <source>
        <dbReference type="HAMAP-Rule" id="MF_00163"/>
    </source>
</evidence>
<evidence type="ECO:0000256" key="1">
    <source>
        <dbReference type="ARBA" id="ARBA00010759"/>
    </source>
</evidence>
<dbReference type="RefSeq" id="WP_132473358.1">
    <property type="nucleotide sequence ID" value="NZ_JBHRVM010000001.1"/>
</dbReference>
<dbReference type="PIRSF" id="PIRSF004749">
    <property type="entry name" value="Pep_def"/>
    <property type="match status" value="1"/>
</dbReference>
<dbReference type="PRINTS" id="PR01576">
    <property type="entry name" value="PDEFORMYLASE"/>
</dbReference>
<keyword evidence="8" id="KW-1185">Reference proteome</keyword>
<dbReference type="EMBL" id="SMBX01000001">
    <property type="protein sequence ID" value="TCV03164.1"/>
    <property type="molecule type" value="Genomic_DNA"/>
</dbReference>
<dbReference type="GO" id="GO:0046872">
    <property type="term" value="F:metal ion binding"/>
    <property type="evidence" value="ECO:0007669"/>
    <property type="project" value="UniProtKB-KW"/>
</dbReference>
<dbReference type="InterPro" id="IPR036821">
    <property type="entry name" value="Peptide_deformylase_sf"/>
</dbReference>
<dbReference type="NCBIfam" id="TIGR00079">
    <property type="entry name" value="pept_deformyl"/>
    <property type="match status" value="1"/>
</dbReference>
<dbReference type="SUPFAM" id="SSF56420">
    <property type="entry name" value="Peptide deformylase"/>
    <property type="match status" value="1"/>
</dbReference>
<dbReference type="InterPro" id="IPR023635">
    <property type="entry name" value="Peptide_deformylase"/>
</dbReference>
<feature type="binding site" evidence="6">
    <location>
        <position position="99"/>
    </location>
    <ligand>
        <name>Fe cation</name>
        <dbReference type="ChEBI" id="CHEBI:24875"/>
    </ligand>
</feature>